<dbReference type="AlphaFoldDB" id="A0A7H0IQN3"/>
<dbReference type="Gene3D" id="3.90.226.10">
    <property type="entry name" value="2-enoyl-CoA Hydratase, Chain A, domain 1"/>
    <property type="match status" value="1"/>
</dbReference>
<dbReference type="Pfam" id="PF00378">
    <property type="entry name" value="ECH_1"/>
    <property type="match status" value="1"/>
</dbReference>
<dbReference type="InterPro" id="IPR001753">
    <property type="entry name" value="Enoyl-CoA_hydra/iso"/>
</dbReference>
<dbReference type="EMBL" id="CP060828">
    <property type="protein sequence ID" value="QNP75099.1"/>
    <property type="molecule type" value="Genomic_DNA"/>
</dbReference>
<keyword evidence="1" id="KW-0413">Isomerase</keyword>
<dbReference type="GO" id="GO:0006635">
    <property type="term" value="P:fatty acid beta-oxidation"/>
    <property type="evidence" value="ECO:0007669"/>
    <property type="project" value="TreeGrafter"/>
</dbReference>
<protein>
    <submittedName>
        <fullName evidence="1">Enoyl-CoA hydratase/isomerase family protein</fullName>
    </submittedName>
</protein>
<evidence type="ECO:0000313" key="2">
    <source>
        <dbReference type="Proteomes" id="UP000516052"/>
    </source>
</evidence>
<organism evidence="1 2">
    <name type="scientific">Streptomyces roseirectus</name>
    <dbReference type="NCBI Taxonomy" id="2768066"/>
    <lineage>
        <taxon>Bacteria</taxon>
        <taxon>Bacillati</taxon>
        <taxon>Actinomycetota</taxon>
        <taxon>Actinomycetes</taxon>
        <taxon>Kitasatosporales</taxon>
        <taxon>Streptomycetaceae</taxon>
        <taxon>Streptomyces</taxon>
    </lineage>
</organism>
<sequence>MQRSPALFRADLSLDLPYSDLAKAVVDACERAEDAGARVAALSLGGGRDWPGASEVHEVNTWERALRRWERLPAVTVTVADGACSGPALEVLSASDLRVAGRNLRLGLPGTAATGFWPGTVLHRLTRRIGASATRRLCLFAHPRTPLDAGEACLLGLVDEVVDSGGIQRRLDELARDLPAGLEPALLRQLVDDAAHTSFEEALGVHLAACDRLLRNGGARP</sequence>
<dbReference type="PANTHER" id="PTHR11941">
    <property type="entry name" value="ENOYL-COA HYDRATASE-RELATED"/>
    <property type="match status" value="1"/>
</dbReference>
<reference evidence="1 2" key="1">
    <citation type="submission" date="2020-08" db="EMBL/GenBank/DDBJ databases">
        <title>A novel species.</title>
        <authorList>
            <person name="Gao J."/>
        </authorList>
    </citation>
    <scope>NUCLEOTIDE SEQUENCE [LARGE SCALE GENOMIC DNA]</scope>
    <source>
        <strain evidence="1 2">CRXT-G-22</strain>
    </source>
</reference>
<dbReference type="GO" id="GO:0016853">
    <property type="term" value="F:isomerase activity"/>
    <property type="evidence" value="ECO:0007669"/>
    <property type="project" value="UniProtKB-KW"/>
</dbReference>
<dbReference type="KEGG" id="sroi:IAG44_40630"/>
<accession>A0A7H0IQN3</accession>
<name>A0A7H0IQN3_9ACTN</name>
<dbReference type="SUPFAM" id="SSF52096">
    <property type="entry name" value="ClpP/crotonase"/>
    <property type="match status" value="1"/>
</dbReference>
<proteinExistence type="predicted"/>
<dbReference type="NCBIfam" id="NF042431">
    <property type="entry name" value="EnCoAhydt_DpgB"/>
    <property type="match status" value="1"/>
</dbReference>
<evidence type="ECO:0000313" key="1">
    <source>
        <dbReference type="EMBL" id="QNP75099.1"/>
    </source>
</evidence>
<dbReference type="InterPro" id="IPR053545">
    <property type="entry name" value="Enoyl-CoA_hydratase-like"/>
</dbReference>
<gene>
    <name evidence="1" type="ORF">IAG44_40630</name>
</gene>
<dbReference type="Proteomes" id="UP000516052">
    <property type="component" value="Chromosome"/>
</dbReference>
<keyword evidence="2" id="KW-1185">Reference proteome</keyword>
<dbReference type="CDD" id="cd06558">
    <property type="entry name" value="crotonase-like"/>
    <property type="match status" value="1"/>
</dbReference>
<dbReference type="RefSeq" id="WP_187752020.1">
    <property type="nucleotide sequence ID" value="NZ_CP060828.1"/>
</dbReference>
<dbReference type="InterPro" id="IPR029045">
    <property type="entry name" value="ClpP/crotonase-like_dom_sf"/>
</dbReference>
<dbReference type="PANTHER" id="PTHR11941:SF54">
    <property type="entry name" value="ENOYL-COA HYDRATASE, MITOCHONDRIAL"/>
    <property type="match status" value="1"/>
</dbReference>